<dbReference type="Pfam" id="PF00201">
    <property type="entry name" value="UDPGT"/>
    <property type="match status" value="1"/>
</dbReference>
<name>A0ABW2UIF1_9RHOB</name>
<dbReference type="SUPFAM" id="SSF53756">
    <property type="entry name" value="UDP-Glycosyltransferase/glycogen phosphorylase"/>
    <property type="match status" value="1"/>
</dbReference>
<dbReference type="CDD" id="cd03784">
    <property type="entry name" value="GT1_Gtf-like"/>
    <property type="match status" value="1"/>
</dbReference>
<dbReference type="Gene3D" id="3.40.50.2000">
    <property type="entry name" value="Glycogen Phosphorylase B"/>
    <property type="match status" value="2"/>
</dbReference>
<dbReference type="InterPro" id="IPR002213">
    <property type="entry name" value="UDP_glucos_trans"/>
</dbReference>
<evidence type="ECO:0000313" key="3">
    <source>
        <dbReference type="Proteomes" id="UP001596516"/>
    </source>
</evidence>
<gene>
    <name evidence="2" type="ORF">ACFQXB_09680</name>
</gene>
<evidence type="ECO:0000313" key="2">
    <source>
        <dbReference type="EMBL" id="MFC7704464.1"/>
    </source>
</evidence>
<sequence>MARIAFCLPALPSHAAVHGALARVLMQRGHRCHFVGGTGLAPLAAREGVIFTALGFRDPDLRGAGLARTLWATAQATRGFVDHGPAVLARLAPDLVIADQAEPGASLAAEAAGLRRATLASALPMDREDTIPPPFLDWPWQEGPAAERRNRGGWRVADLLMTLQRRALARGCRRHGLPVRTGMGDWISPLLDLRQLPRALDFPHDWPASAISVGPLRDPDRGSFTPPDPGRPLVFASLGTLAGRRRGLLQAICAAASDLDVTLLLAHAGTLDAATAAALPGRPVLRDLFPQRAVLARADACITHAGLNTVLDCAAAQVPMVAIPLAFEQPATAARLAHHGAARVLPHRRASANAIRAALTEVLTNPAFRAALAPARAEIAAAGGASRAADLVEATLSRPGLAA</sequence>
<accession>A0ABW2UIF1</accession>
<protein>
    <submittedName>
        <fullName evidence="2">Glycosyltransferase</fullName>
    </submittedName>
</protein>
<evidence type="ECO:0000256" key="1">
    <source>
        <dbReference type="SAM" id="SignalP"/>
    </source>
</evidence>
<proteinExistence type="predicted"/>
<dbReference type="PANTHER" id="PTHR48050">
    <property type="entry name" value="STEROL 3-BETA-GLUCOSYLTRANSFERASE"/>
    <property type="match status" value="1"/>
</dbReference>
<organism evidence="2 3">
    <name type="scientific">Plastorhodobacter daqingensis</name>
    <dbReference type="NCBI Taxonomy" id="1387281"/>
    <lineage>
        <taxon>Bacteria</taxon>
        <taxon>Pseudomonadati</taxon>
        <taxon>Pseudomonadota</taxon>
        <taxon>Alphaproteobacteria</taxon>
        <taxon>Rhodobacterales</taxon>
        <taxon>Paracoccaceae</taxon>
        <taxon>Plastorhodobacter</taxon>
    </lineage>
</organism>
<keyword evidence="3" id="KW-1185">Reference proteome</keyword>
<comment type="caution">
    <text evidence="2">The sequence shown here is derived from an EMBL/GenBank/DDBJ whole genome shotgun (WGS) entry which is preliminary data.</text>
</comment>
<dbReference type="Proteomes" id="UP001596516">
    <property type="component" value="Unassembled WGS sequence"/>
</dbReference>
<dbReference type="PANTHER" id="PTHR48050:SF13">
    <property type="entry name" value="STEROL 3-BETA-GLUCOSYLTRANSFERASE UGT80A2"/>
    <property type="match status" value="1"/>
</dbReference>
<feature type="chain" id="PRO_5045771949" evidence="1">
    <location>
        <begin position="16"/>
        <end position="403"/>
    </location>
</feature>
<keyword evidence="1" id="KW-0732">Signal</keyword>
<dbReference type="EMBL" id="JBHTFQ010000004">
    <property type="protein sequence ID" value="MFC7704464.1"/>
    <property type="molecule type" value="Genomic_DNA"/>
</dbReference>
<dbReference type="InterPro" id="IPR050426">
    <property type="entry name" value="Glycosyltransferase_28"/>
</dbReference>
<reference evidence="3" key="1">
    <citation type="journal article" date="2019" name="Int. J. Syst. Evol. Microbiol.">
        <title>The Global Catalogue of Microorganisms (GCM) 10K type strain sequencing project: providing services to taxonomists for standard genome sequencing and annotation.</title>
        <authorList>
            <consortium name="The Broad Institute Genomics Platform"/>
            <consortium name="The Broad Institute Genome Sequencing Center for Infectious Disease"/>
            <person name="Wu L."/>
            <person name="Ma J."/>
        </authorList>
    </citation>
    <scope>NUCLEOTIDE SEQUENCE [LARGE SCALE GENOMIC DNA]</scope>
    <source>
        <strain evidence="3">CGMCC 1.12750</strain>
    </source>
</reference>
<feature type="signal peptide" evidence="1">
    <location>
        <begin position="1"/>
        <end position="15"/>
    </location>
</feature>
<dbReference type="RefSeq" id="WP_377402784.1">
    <property type="nucleotide sequence ID" value="NZ_JBHTFQ010000004.1"/>
</dbReference>